<evidence type="ECO:0000313" key="1">
    <source>
        <dbReference type="EMBL" id="CAJ1390243.1"/>
    </source>
</evidence>
<dbReference type="AlphaFoldDB" id="A0AA36N2V8"/>
<gene>
    <name evidence="1" type="ORF">EVOR1521_LOCUS15721</name>
</gene>
<keyword evidence="2" id="KW-1185">Reference proteome</keyword>
<name>A0AA36N2V8_9DINO</name>
<evidence type="ECO:0000313" key="2">
    <source>
        <dbReference type="Proteomes" id="UP001178507"/>
    </source>
</evidence>
<reference evidence="1" key="1">
    <citation type="submission" date="2023-08" db="EMBL/GenBank/DDBJ databases">
        <authorList>
            <person name="Chen Y."/>
            <person name="Shah S."/>
            <person name="Dougan E. K."/>
            <person name="Thang M."/>
            <person name="Chan C."/>
        </authorList>
    </citation>
    <scope>NUCLEOTIDE SEQUENCE</scope>
</reference>
<comment type="caution">
    <text evidence="1">The sequence shown here is derived from an EMBL/GenBank/DDBJ whole genome shotgun (WGS) entry which is preliminary data.</text>
</comment>
<accession>A0AA36N2V8</accession>
<dbReference type="EMBL" id="CAUJNA010002035">
    <property type="protein sequence ID" value="CAJ1390243.1"/>
    <property type="molecule type" value="Genomic_DNA"/>
</dbReference>
<sequence>MSELRGKMEKLLLQSHGELPLGRVEEKLRRVVDGEVLSSFAVIPRPPMESPPMPSFG</sequence>
<protein>
    <submittedName>
        <fullName evidence="1">Uncharacterized protein</fullName>
    </submittedName>
</protein>
<proteinExistence type="predicted"/>
<dbReference type="Proteomes" id="UP001178507">
    <property type="component" value="Unassembled WGS sequence"/>
</dbReference>
<organism evidence="1 2">
    <name type="scientific">Effrenium voratum</name>
    <dbReference type="NCBI Taxonomy" id="2562239"/>
    <lineage>
        <taxon>Eukaryota</taxon>
        <taxon>Sar</taxon>
        <taxon>Alveolata</taxon>
        <taxon>Dinophyceae</taxon>
        <taxon>Suessiales</taxon>
        <taxon>Symbiodiniaceae</taxon>
        <taxon>Effrenium</taxon>
    </lineage>
</organism>